<name>A0ABD0TTD1_DENTH</name>
<dbReference type="EMBL" id="JANQDX010000059">
    <property type="protein sequence ID" value="KAL0902912.1"/>
    <property type="molecule type" value="Genomic_DNA"/>
</dbReference>
<keyword evidence="3" id="KW-0067">ATP-binding</keyword>
<evidence type="ECO:0000256" key="4">
    <source>
        <dbReference type="ARBA" id="ARBA00023125"/>
    </source>
</evidence>
<dbReference type="PROSITE" id="PS00486">
    <property type="entry name" value="DNA_MISMATCH_REPAIR_2"/>
    <property type="match status" value="1"/>
</dbReference>
<protein>
    <recommendedName>
        <fullName evidence="6">DNA mismatch repair proteins mutS family domain-containing protein</fullName>
    </recommendedName>
</protein>
<feature type="chain" id="PRO_5044797644" description="DNA mismatch repair proteins mutS family domain-containing protein" evidence="5">
    <location>
        <begin position="26"/>
        <end position="240"/>
    </location>
</feature>
<dbReference type="InterPro" id="IPR000432">
    <property type="entry name" value="DNA_mismatch_repair_MutS_C"/>
</dbReference>
<proteinExistence type="inferred from homology"/>
<sequence length="240" mass="26804">MYTASNQVALVVFLSHIGSFVPADAAIVGLTDRIFCAMGSKPLTSDQSTFVIDLHQVGMMLRHATPRSLCLLDEFGKGTLTEDGIGLLGGAIDHFANYVHPPKVFVCTHLTEIFSETFLPKSGKIKLYTMSILRPDETQDTVDDIIFLYRLVPGHALMSYGVPQEVVERATYILDTIQYDKPISRFLDQKILAKDQQYKVTISLLFRTLPAKDAAAKLIAFDTCKGDLNQFFQEVFPEEF</sequence>
<dbReference type="SUPFAM" id="SSF52540">
    <property type="entry name" value="P-loop containing nucleoside triphosphate hydrolases"/>
    <property type="match status" value="1"/>
</dbReference>
<dbReference type="GO" id="GO:0005524">
    <property type="term" value="F:ATP binding"/>
    <property type="evidence" value="ECO:0007669"/>
    <property type="project" value="UniProtKB-KW"/>
</dbReference>
<dbReference type="AlphaFoldDB" id="A0ABD0TTD1"/>
<accession>A0ABD0TTD1</accession>
<dbReference type="Pfam" id="PF00488">
    <property type="entry name" value="MutS_V"/>
    <property type="match status" value="1"/>
</dbReference>
<keyword evidence="2" id="KW-0547">Nucleotide-binding</keyword>
<dbReference type="SMART" id="SM00534">
    <property type="entry name" value="MUTSac"/>
    <property type="match status" value="1"/>
</dbReference>
<evidence type="ECO:0000256" key="2">
    <source>
        <dbReference type="ARBA" id="ARBA00022741"/>
    </source>
</evidence>
<dbReference type="InterPro" id="IPR045076">
    <property type="entry name" value="MutS"/>
</dbReference>
<evidence type="ECO:0000256" key="1">
    <source>
        <dbReference type="ARBA" id="ARBA00006271"/>
    </source>
</evidence>
<dbReference type="Proteomes" id="UP001552299">
    <property type="component" value="Unassembled WGS sequence"/>
</dbReference>
<evidence type="ECO:0000259" key="6">
    <source>
        <dbReference type="PROSITE" id="PS00486"/>
    </source>
</evidence>
<reference evidence="7 8" key="1">
    <citation type="journal article" date="2024" name="Plant Biotechnol. J.">
        <title>Dendrobium thyrsiflorum genome and its molecular insights into genes involved in important horticultural traits.</title>
        <authorList>
            <person name="Chen B."/>
            <person name="Wang J.Y."/>
            <person name="Zheng P.J."/>
            <person name="Li K.L."/>
            <person name="Liang Y.M."/>
            <person name="Chen X.F."/>
            <person name="Zhang C."/>
            <person name="Zhao X."/>
            <person name="He X."/>
            <person name="Zhang G.Q."/>
            <person name="Liu Z.J."/>
            <person name="Xu Q."/>
        </authorList>
    </citation>
    <scope>NUCLEOTIDE SEQUENCE [LARGE SCALE GENOMIC DNA]</scope>
    <source>
        <strain evidence="7">GZMU011</strain>
    </source>
</reference>
<dbReference type="PANTHER" id="PTHR11361">
    <property type="entry name" value="DNA MISMATCH REPAIR PROTEIN MUTS FAMILY MEMBER"/>
    <property type="match status" value="1"/>
</dbReference>
<evidence type="ECO:0000313" key="7">
    <source>
        <dbReference type="EMBL" id="KAL0902912.1"/>
    </source>
</evidence>
<dbReference type="InterPro" id="IPR027417">
    <property type="entry name" value="P-loop_NTPase"/>
</dbReference>
<dbReference type="PANTHER" id="PTHR11361:SF20">
    <property type="entry name" value="MUTS PROTEIN HOMOLOG 5"/>
    <property type="match status" value="1"/>
</dbReference>
<evidence type="ECO:0000256" key="5">
    <source>
        <dbReference type="SAM" id="SignalP"/>
    </source>
</evidence>
<feature type="domain" description="DNA mismatch repair proteins mutS family" evidence="6">
    <location>
        <begin position="68"/>
        <end position="84"/>
    </location>
</feature>
<comment type="caution">
    <text evidence="7">The sequence shown here is derived from an EMBL/GenBank/DDBJ whole genome shotgun (WGS) entry which is preliminary data.</text>
</comment>
<keyword evidence="8" id="KW-1185">Reference proteome</keyword>
<keyword evidence="5" id="KW-0732">Signal</keyword>
<evidence type="ECO:0000256" key="3">
    <source>
        <dbReference type="ARBA" id="ARBA00022840"/>
    </source>
</evidence>
<keyword evidence="4" id="KW-0238">DNA-binding</keyword>
<dbReference type="GO" id="GO:0003677">
    <property type="term" value="F:DNA binding"/>
    <property type="evidence" value="ECO:0007669"/>
    <property type="project" value="UniProtKB-KW"/>
</dbReference>
<gene>
    <name evidence="7" type="ORF">M5K25_028400</name>
</gene>
<evidence type="ECO:0000313" key="8">
    <source>
        <dbReference type="Proteomes" id="UP001552299"/>
    </source>
</evidence>
<dbReference type="Gene3D" id="3.40.50.300">
    <property type="entry name" value="P-loop containing nucleotide triphosphate hydrolases"/>
    <property type="match status" value="1"/>
</dbReference>
<feature type="signal peptide" evidence="5">
    <location>
        <begin position="1"/>
        <end position="25"/>
    </location>
</feature>
<organism evidence="7 8">
    <name type="scientific">Dendrobium thyrsiflorum</name>
    <name type="common">Pinecone-like raceme dendrobium</name>
    <name type="synonym">Orchid</name>
    <dbReference type="NCBI Taxonomy" id="117978"/>
    <lineage>
        <taxon>Eukaryota</taxon>
        <taxon>Viridiplantae</taxon>
        <taxon>Streptophyta</taxon>
        <taxon>Embryophyta</taxon>
        <taxon>Tracheophyta</taxon>
        <taxon>Spermatophyta</taxon>
        <taxon>Magnoliopsida</taxon>
        <taxon>Liliopsida</taxon>
        <taxon>Asparagales</taxon>
        <taxon>Orchidaceae</taxon>
        <taxon>Epidendroideae</taxon>
        <taxon>Malaxideae</taxon>
        <taxon>Dendrobiinae</taxon>
        <taxon>Dendrobium</taxon>
    </lineage>
</organism>
<comment type="similarity">
    <text evidence="1">Belongs to the DNA mismatch repair MutS family.</text>
</comment>